<reference evidence="2" key="1">
    <citation type="journal article" date="2021" name="Genome Biol. Evol.">
        <title>A High-Quality Reference Genome for a Parasitic Bivalve with Doubly Uniparental Inheritance (Bivalvia: Unionida).</title>
        <authorList>
            <person name="Smith C.H."/>
        </authorList>
    </citation>
    <scope>NUCLEOTIDE SEQUENCE</scope>
    <source>
        <strain evidence="2">CHS0354</strain>
    </source>
</reference>
<organism evidence="2 3">
    <name type="scientific">Potamilus streckersoni</name>
    <dbReference type="NCBI Taxonomy" id="2493646"/>
    <lineage>
        <taxon>Eukaryota</taxon>
        <taxon>Metazoa</taxon>
        <taxon>Spiralia</taxon>
        <taxon>Lophotrochozoa</taxon>
        <taxon>Mollusca</taxon>
        <taxon>Bivalvia</taxon>
        <taxon>Autobranchia</taxon>
        <taxon>Heteroconchia</taxon>
        <taxon>Palaeoheterodonta</taxon>
        <taxon>Unionida</taxon>
        <taxon>Unionoidea</taxon>
        <taxon>Unionidae</taxon>
        <taxon>Ambleminae</taxon>
        <taxon>Lampsilini</taxon>
        <taxon>Potamilus</taxon>
    </lineage>
</organism>
<feature type="domain" description="Glycosyl transferase CAP10" evidence="1">
    <location>
        <begin position="6"/>
        <end position="84"/>
    </location>
</feature>
<evidence type="ECO:0000313" key="3">
    <source>
        <dbReference type="Proteomes" id="UP001195483"/>
    </source>
</evidence>
<dbReference type="GO" id="GO:0046527">
    <property type="term" value="F:glucosyltransferase activity"/>
    <property type="evidence" value="ECO:0007669"/>
    <property type="project" value="TreeGrafter"/>
</dbReference>
<proteinExistence type="predicted"/>
<accession>A0AAE0VIY6</accession>
<dbReference type="EMBL" id="JAEAOA010002241">
    <property type="protein sequence ID" value="KAK3578460.1"/>
    <property type="molecule type" value="Genomic_DNA"/>
</dbReference>
<dbReference type="GO" id="GO:0012505">
    <property type="term" value="C:endomembrane system"/>
    <property type="evidence" value="ECO:0007669"/>
    <property type="project" value="TreeGrafter"/>
</dbReference>
<dbReference type="Proteomes" id="UP001195483">
    <property type="component" value="Unassembled WGS sequence"/>
</dbReference>
<protein>
    <recommendedName>
        <fullName evidence="1">Glycosyl transferase CAP10 domain-containing protein</fullName>
    </recommendedName>
</protein>
<dbReference type="PANTHER" id="PTHR12203:SF122">
    <property type="entry name" value="GLYCOSYL TRANSFERASE CAP10 DOMAIN-CONTAINING PROTEIN"/>
    <property type="match status" value="1"/>
</dbReference>
<reference evidence="2" key="2">
    <citation type="journal article" date="2021" name="Genome Biol. Evol.">
        <title>Developing a high-quality reference genome for a parasitic bivalve with doubly uniparental inheritance (Bivalvia: Unionida).</title>
        <authorList>
            <person name="Smith C.H."/>
        </authorList>
    </citation>
    <scope>NUCLEOTIDE SEQUENCE</scope>
    <source>
        <strain evidence="2">CHS0354</strain>
        <tissue evidence="2">Mantle</tissue>
    </source>
</reference>
<evidence type="ECO:0000313" key="2">
    <source>
        <dbReference type="EMBL" id="KAK3578460.1"/>
    </source>
</evidence>
<dbReference type="PANTHER" id="PTHR12203">
    <property type="entry name" value="KDEL LYS-ASP-GLU-LEU CONTAINING - RELATED"/>
    <property type="match status" value="1"/>
</dbReference>
<dbReference type="InterPro" id="IPR006598">
    <property type="entry name" value="CAP10"/>
</dbReference>
<keyword evidence="3" id="KW-1185">Reference proteome</keyword>
<sequence>MWIYIVMHYIPFKRDLGDLKEKLQWAKDNDEKAQQISRNGRQFVMDHLLPKNIFCYHVKLFQEFSKKLVYKPKPADDTWELVEQPHDHESQCECHWKNIKMKVKDEL</sequence>
<dbReference type="InterPro" id="IPR051091">
    <property type="entry name" value="O-Glucosyltr/Glycosyltrsf_90"/>
</dbReference>
<reference evidence="2" key="3">
    <citation type="submission" date="2023-05" db="EMBL/GenBank/DDBJ databases">
        <authorList>
            <person name="Smith C.H."/>
        </authorList>
    </citation>
    <scope>NUCLEOTIDE SEQUENCE</scope>
    <source>
        <strain evidence="2">CHS0354</strain>
        <tissue evidence="2">Mantle</tissue>
    </source>
</reference>
<dbReference type="Pfam" id="PF05686">
    <property type="entry name" value="Glyco_transf_90"/>
    <property type="match status" value="1"/>
</dbReference>
<name>A0AAE0VIY6_9BIVA</name>
<comment type="caution">
    <text evidence="2">The sequence shown here is derived from an EMBL/GenBank/DDBJ whole genome shotgun (WGS) entry which is preliminary data.</text>
</comment>
<dbReference type="AlphaFoldDB" id="A0AAE0VIY6"/>
<evidence type="ECO:0000259" key="1">
    <source>
        <dbReference type="Pfam" id="PF05686"/>
    </source>
</evidence>
<gene>
    <name evidence="2" type="ORF">CHS0354_038549</name>
</gene>